<dbReference type="KEGG" id="pbar:105430593"/>
<dbReference type="GO" id="GO:0005777">
    <property type="term" value="C:peroxisome"/>
    <property type="evidence" value="ECO:0007669"/>
    <property type="project" value="UniProtKB-SubCell"/>
</dbReference>
<dbReference type="GeneID" id="105430593"/>
<dbReference type="Proteomes" id="UP000504615">
    <property type="component" value="Unplaced"/>
</dbReference>
<dbReference type="RefSeq" id="XP_011642519.1">
    <property type="nucleotide sequence ID" value="XM_011644217.1"/>
</dbReference>
<dbReference type="PANTHER" id="PTHR24096:SF149">
    <property type="entry name" value="AMP-BINDING DOMAIN-CONTAINING PROTEIN-RELATED"/>
    <property type="match status" value="1"/>
</dbReference>
<dbReference type="InterPro" id="IPR025110">
    <property type="entry name" value="AMP-bd_C"/>
</dbReference>
<dbReference type="InterPro" id="IPR045851">
    <property type="entry name" value="AMP-bd_C_sf"/>
</dbReference>
<dbReference type="OrthoDB" id="10253869at2759"/>
<evidence type="ECO:0000313" key="9">
    <source>
        <dbReference type="RefSeq" id="XP_011642519.1"/>
    </source>
</evidence>
<dbReference type="Gene3D" id="3.40.50.12780">
    <property type="entry name" value="N-terminal domain of ligase-like"/>
    <property type="match status" value="1"/>
</dbReference>
<dbReference type="InterPro" id="IPR042099">
    <property type="entry name" value="ANL_N_sf"/>
</dbReference>
<evidence type="ECO:0000256" key="2">
    <source>
        <dbReference type="ARBA" id="ARBA00006432"/>
    </source>
</evidence>
<feature type="region of interest" description="Disordered" evidence="5">
    <location>
        <begin position="1"/>
        <end position="21"/>
    </location>
</feature>
<dbReference type="InterPro" id="IPR000873">
    <property type="entry name" value="AMP-dep_synth/lig_dom"/>
</dbReference>
<accession>A0A6I9WLN1</accession>
<reference evidence="9" key="1">
    <citation type="submission" date="2025-08" db="UniProtKB">
        <authorList>
            <consortium name="RefSeq"/>
        </authorList>
    </citation>
    <scope>IDENTIFICATION</scope>
</reference>
<keyword evidence="3" id="KW-0436">Ligase</keyword>
<evidence type="ECO:0000313" key="8">
    <source>
        <dbReference type="Proteomes" id="UP000504615"/>
    </source>
</evidence>
<gene>
    <name evidence="9" type="primary">LOC105430593</name>
</gene>
<comment type="subcellular location">
    <subcellularLocation>
        <location evidence="1">Peroxisome</location>
    </subcellularLocation>
</comment>
<dbReference type="SUPFAM" id="SSF56801">
    <property type="entry name" value="Acetyl-CoA synthetase-like"/>
    <property type="match status" value="1"/>
</dbReference>
<evidence type="ECO:0000256" key="5">
    <source>
        <dbReference type="SAM" id="MobiDB-lite"/>
    </source>
</evidence>
<dbReference type="GO" id="GO:0016405">
    <property type="term" value="F:CoA-ligase activity"/>
    <property type="evidence" value="ECO:0007669"/>
    <property type="project" value="TreeGrafter"/>
</dbReference>
<comment type="similarity">
    <text evidence="2">Belongs to the ATP-dependent AMP-binding enzyme family.</text>
</comment>
<protein>
    <submittedName>
        <fullName evidence="9">Luciferin 4-monooxygenase-like</fullName>
    </submittedName>
</protein>
<dbReference type="Pfam" id="PF13193">
    <property type="entry name" value="AMP-binding_C"/>
    <property type="match status" value="1"/>
</dbReference>
<name>A0A6I9WLN1_9HYME</name>
<organism evidence="8 9">
    <name type="scientific">Pogonomyrmex barbatus</name>
    <name type="common">red harvester ant</name>
    <dbReference type="NCBI Taxonomy" id="144034"/>
    <lineage>
        <taxon>Eukaryota</taxon>
        <taxon>Metazoa</taxon>
        <taxon>Ecdysozoa</taxon>
        <taxon>Arthropoda</taxon>
        <taxon>Hexapoda</taxon>
        <taxon>Insecta</taxon>
        <taxon>Pterygota</taxon>
        <taxon>Neoptera</taxon>
        <taxon>Endopterygota</taxon>
        <taxon>Hymenoptera</taxon>
        <taxon>Apocrita</taxon>
        <taxon>Aculeata</taxon>
        <taxon>Formicoidea</taxon>
        <taxon>Formicidae</taxon>
        <taxon>Myrmicinae</taxon>
        <taxon>Pogonomyrmex</taxon>
    </lineage>
</organism>
<sequence length="550" mass="62180">MSDIDLEESEDIDSYNEDETSEDRNNSFRIIRNVLVGKRIRNPFCGEIPSYKTLNHIGNYILDMLKSAPTFVGQIDAKTGIRITFQEMREKSVKCALWLRKQRVCHKSIITVCTKNQLDAYIPFLAGLYLGCKVNPLDEYFVRGNLDYFLQRVKPNVIFTSADIAMAVQFACTKIRTNNNKSLAKIVVFDHSNAFESLHSILTHFNEYAIDHFSCPKITMNETAMILFSSGTDDLPKAVDIPQTVFMAPDQAPLMCNNDIAIWFESFGFITGMFLTIKAIVTCVTAIKVQSTFCANDACKLIEKYKITWMFLQTDVCAELVKTVDLTKYDVSSLKKFVFGGSAVCHEIHASLINLLPYASVIQVYSLTETGVIAYQHQTGKIGSNGYVARNIKLKITSVCPSPEDAPLGSNMQDGWRTDWFKTGDIGYYDEDGNVFVTERANQVFKYKKKSISPMKIEAVLQTHPAVLDAVVVPVPYAFENQFPKAFITKVAGKEVTEEELKQLVIEKLNHDYELRAGVIFLSKMPRNSNGKIQRKVFHCWAQVDAWNET</sequence>
<feature type="domain" description="AMP-dependent synthetase/ligase" evidence="6">
    <location>
        <begin position="78"/>
        <end position="397"/>
    </location>
</feature>
<evidence type="ECO:0000256" key="3">
    <source>
        <dbReference type="ARBA" id="ARBA00022598"/>
    </source>
</evidence>
<dbReference type="Pfam" id="PF00501">
    <property type="entry name" value="AMP-binding"/>
    <property type="match status" value="1"/>
</dbReference>
<evidence type="ECO:0000256" key="1">
    <source>
        <dbReference type="ARBA" id="ARBA00004275"/>
    </source>
</evidence>
<evidence type="ECO:0000256" key="4">
    <source>
        <dbReference type="ARBA" id="ARBA00023140"/>
    </source>
</evidence>
<evidence type="ECO:0000259" key="6">
    <source>
        <dbReference type="Pfam" id="PF00501"/>
    </source>
</evidence>
<dbReference type="PANTHER" id="PTHR24096">
    <property type="entry name" value="LONG-CHAIN-FATTY-ACID--COA LIGASE"/>
    <property type="match status" value="1"/>
</dbReference>
<keyword evidence="8" id="KW-1185">Reference proteome</keyword>
<keyword evidence="4" id="KW-0576">Peroxisome</keyword>
<dbReference type="Gene3D" id="3.30.300.30">
    <property type="match status" value="1"/>
</dbReference>
<dbReference type="AlphaFoldDB" id="A0A6I9WLN1"/>
<proteinExistence type="inferred from homology"/>
<evidence type="ECO:0000259" key="7">
    <source>
        <dbReference type="Pfam" id="PF13193"/>
    </source>
</evidence>
<feature type="domain" description="AMP-binding enzyme C-terminal" evidence="7">
    <location>
        <begin position="456"/>
        <end position="532"/>
    </location>
</feature>